<proteinExistence type="predicted"/>
<keyword evidence="2" id="KW-1185">Reference proteome</keyword>
<dbReference type="KEGG" id="acr:Acry_2347"/>
<evidence type="ECO:0000313" key="1">
    <source>
        <dbReference type="EMBL" id="ABQ31541.1"/>
    </source>
</evidence>
<dbReference type="RefSeq" id="WP_012039988.1">
    <property type="nucleotide sequence ID" value="NC_009484.1"/>
</dbReference>
<dbReference type="AlphaFoldDB" id="A5G109"/>
<dbReference type="STRING" id="349163.Acry_2347"/>
<organism evidence="1 2">
    <name type="scientific">Acidiphilium cryptum (strain JF-5)</name>
    <dbReference type="NCBI Taxonomy" id="349163"/>
    <lineage>
        <taxon>Bacteria</taxon>
        <taxon>Pseudomonadati</taxon>
        <taxon>Pseudomonadota</taxon>
        <taxon>Alphaproteobacteria</taxon>
        <taxon>Acetobacterales</taxon>
        <taxon>Acidocellaceae</taxon>
        <taxon>Acidiphilium</taxon>
    </lineage>
</organism>
<dbReference type="HOGENOM" id="CLU_175278_0_0_5"/>
<sequence>MTDPVTPGMALVAMPADPVRLNAVRDQLSTDLDTLEFAMHTLDVVAAMLGGDGEDPADAMDTATAARIRRDNMSAIRHACRLVESRGNRAIASGRNLLALTDPNSST</sequence>
<dbReference type="Proteomes" id="UP000000245">
    <property type="component" value="Chromosome"/>
</dbReference>
<name>A5G109_ACICJ</name>
<accession>A5G109</accession>
<protein>
    <submittedName>
        <fullName evidence="1">Uncharacterized protein</fullName>
    </submittedName>
</protein>
<reference evidence="1 2" key="1">
    <citation type="submission" date="2007-05" db="EMBL/GenBank/DDBJ databases">
        <title>Complete sequence of chromosome of Acidiphilium cryptum JF-5.</title>
        <authorList>
            <consortium name="US DOE Joint Genome Institute"/>
            <person name="Copeland A."/>
            <person name="Lucas S."/>
            <person name="Lapidus A."/>
            <person name="Barry K."/>
            <person name="Detter J.C."/>
            <person name="Glavina del Rio T."/>
            <person name="Hammon N."/>
            <person name="Israni S."/>
            <person name="Dalin E."/>
            <person name="Tice H."/>
            <person name="Pitluck S."/>
            <person name="Sims D."/>
            <person name="Brettin T."/>
            <person name="Bruce D."/>
            <person name="Han C."/>
            <person name="Schmutz J."/>
            <person name="Larimer F."/>
            <person name="Land M."/>
            <person name="Hauser L."/>
            <person name="Kyrpides N."/>
            <person name="Kim E."/>
            <person name="Magnuson T."/>
            <person name="Richardson P."/>
        </authorList>
    </citation>
    <scope>NUCLEOTIDE SEQUENCE [LARGE SCALE GENOMIC DNA]</scope>
    <source>
        <strain evidence="1 2">JF-5</strain>
    </source>
</reference>
<evidence type="ECO:0000313" key="2">
    <source>
        <dbReference type="Proteomes" id="UP000000245"/>
    </source>
</evidence>
<gene>
    <name evidence="1" type="ordered locus">Acry_2347</name>
</gene>
<dbReference type="EMBL" id="CP000697">
    <property type="protein sequence ID" value="ABQ31541.1"/>
    <property type="molecule type" value="Genomic_DNA"/>
</dbReference>